<dbReference type="PRINTS" id="PR00081">
    <property type="entry name" value="GDHRDH"/>
</dbReference>
<sequence>MRFKDKKVLITGGNSGIGFAAAKLFAEEGAYVIITGRDQDKLDSSQKELGSKARAYRADVLNSKERENLFRSIQEEFGELDIVFANAGIMKPTPAGQTTEETFDDVLRVNITGVFLTVQSALPLMKKGGSIVLNGSIISTIGLAGTSAYAASKAGVRAMTRSLAAELSPRGIRINIVVPGAARTPIWGPAEAANVRFDVIANSIPLRRVGEAEEIAKAVLFFASDDSSYVQGAEIIVDGGASSLPAGAPIYLAK</sequence>
<dbReference type="Gene3D" id="3.40.50.720">
    <property type="entry name" value="NAD(P)-binding Rossmann-like Domain"/>
    <property type="match status" value="1"/>
</dbReference>
<dbReference type="OrthoDB" id="9803333at2"/>
<comment type="similarity">
    <text evidence="1">Belongs to the short-chain dehydrogenases/reductases (SDR) family.</text>
</comment>
<dbReference type="EMBL" id="RQGN01000058">
    <property type="protein sequence ID" value="TGM00493.1"/>
    <property type="molecule type" value="Genomic_DNA"/>
</dbReference>
<dbReference type="PANTHER" id="PTHR43669:SF3">
    <property type="entry name" value="ALCOHOL DEHYDROGENASE, PUTATIVE (AFU_ORTHOLOGUE AFUA_3G03445)-RELATED"/>
    <property type="match status" value="1"/>
</dbReference>
<dbReference type="PRINTS" id="PR00080">
    <property type="entry name" value="SDRFAMILY"/>
</dbReference>
<dbReference type="InterPro" id="IPR020904">
    <property type="entry name" value="Sc_DH/Rdtase_CS"/>
</dbReference>
<evidence type="ECO:0000313" key="5">
    <source>
        <dbReference type="Proteomes" id="UP000298429"/>
    </source>
</evidence>
<organism evidence="4 5">
    <name type="scientific">Leptospira barantonii</name>
    <dbReference type="NCBI Taxonomy" id="2023184"/>
    <lineage>
        <taxon>Bacteria</taxon>
        <taxon>Pseudomonadati</taxon>
        <taxon>Spirochaetota</taxon>
        <taxon>Spirochaetia</taxon>
        <taxon>Leptospirales</taxon>
        <taxon>Leptospiraceae</taxon>
        <taxon>Leptospira</taxon>
    </lineage>
</organism>
<gene>
    <name evidence="4" type="ORF">EHQ76_12140</name>
</gene>
<dbReference type="AlphaFoldDB" id="A0A5F2B4H1"/>
<dbReference type="SMART" id="SM00822">
    <property type="entry name" value="PKS_KR"/>
    <property type="match status" value="1"/>
</dbReference>
<proteinExistence type="inferred from homology"/>
<dbReference type="PANTHER" id="PTHR43669">
    <property type="entry name" value="5-KETO-D-GLUCONATE 5-REDUCTASE"/>
    <property type="match status" value="1"/>
</dbReference>
<dbReference type="CDD" id="cd05233">
    <property type="entry name" value="SDR_c"/>
    <property type="match status" value="1"/>
</dbReference>
<comment type="caution">
    <text evidence="4">The sequence shown here is derived from an EMBL/GenBank/DDBJ whole genome shotgun (WGS) entry which is preliminary data.</text>
</comment>
<evidence type="ECO:0000256" key="2">
    <source>
        <dbReference type="ARBA" id="ARBA00023002"/>
    </source>
</evidence>
<dbReference type="InterPro" id="IPR036291">
    <property type="entry name" value="NAD(P)-bd_dom_sf"/>
</dbReference>
<dbReference type="SUPFAM" id="SSF51735">
    <property type="entry name" value="NAD(P)-binding Rossmann-fold domains"/>
    <property type="match status" value="1"/>
</dbReference>
<feature type="domain" description="Ketoreductase" evidence="3">
    <location>
        <begin position="6"/>
        <end position="184"/>
    </location>
</feature>
<dbReference type="Proteomes" id="UP000298429">
    <property type="component" value="Unassembled WGS sequence"/>
</dbReference>
<evidence type="ECO:0000256" key="1">
    <source>
        <dbReference type="ARBA" id="ARBA00006484"/>
    </source>
</evidence>
<dbReference type="GO" id="GO:0016491">
    <property type="term" value="F:oxidoreductase activity"/>
    <property type="evidence" value="ECO:0007669"/>
    <property type="project" value="UniProtKB-KW"/>
</dbReference>
<accession>A0A5F2B4H1</accession>
<evidence type="ECO:0000313" key="4">
    <source>
        <dbReference type="EMBL" id="TGM00493.1"/>
    </source>
</evidence>
<reference evidence="4 5" key="1">
    <citation type="journal article" date="2019" name="PLoS Negl. Trop. Dis.">
        <title>Revisiting the worldwide diversity of Leptospira species in the environment.</title>
        <authorList>
            <person name="Vincent A.T."/>
            <person name="Schiettekatte O."/>
            <person name="Bourhy P."/>
            <person name="Veyrier F.J."/>
            <person name="Picardeau M."/>
        </authorList>
    </citation>
    <scope>NUCLEOTIDE SEQUENCE [LARGE SCALE GENOMIC DNA]</scope>
    <source>
        <strain evidence="4 5">201702444</strain>
    </source>
</reference>
<dbReference type="InterPro" id="IPR057326">
    <property type="entry name" value="KR_dom"/>
</dbReference>
<dbReference type="RefSeq" id="WP_135671197.1">
    <property type="nucleotide sequence ID" value="NZ_RQGN01000058.1"/>
</dbReference>
<dbReference type="FunFam" id="3.40.50.720:FF:000084">
    <property type="entry name" value="Short-chain dehydrogenase reductase"/>
    <property type="match status" value="1"/>
</dbReference>
<evidence type="ECO:0000259" key="3">
    <source>
        <dbReference type="SMART" id="SM00822"/>
    </source>
</evidence>
<dbReference type="Pfam" id="PF13561">
    <property type="entry name" value="adh_short_C2"/>
    <property type="match status" value="1"/>
</dbReference>
<dbReference type="PROSITE" id="PS00061">
    <property type="entry name" value="ADH_SHORT"/>
    <property type="match status" value="1"/>
</dbReference>
<name>A0A5F2B4H1_9LEPT</name>
<keyword evidence="2" id="KW-0560">Oxidoreductase</keyword>
<protein>
    <submittedName>
        <fullName evidence="4">SDR family oxidoreductase</fullName>
    </submittedName>
</protein>
<dbReference type="InterPro" id="IPR002347">
    <property type="entry name" value="SDR_fam"/>
</dbReference>